<dbReference type="GO" id="GO:0009055">
    <property type="term" value="F:electron transfer activity"/>
    <property type="evidence" value="ECO:0007669"/>
    <property type="project" value="InterPro"/>
</dbReference>
<keyword evidence="9" id="KW-0575">Peroxidase</keyword>
<dbReference type="AlphaFoldDB" id="L7U8F7"/>
<dbReference type="InterPro" id="IPR036909">
    <property type="entry name" value="Cyt_c-like_dom_sf"/>
</dbReference>
<evidence type="ECO:0000256" key="5">
    <source>
        <dbReference type="ARBA" id="ARBA00023002"/>
    </source>
</evidence>
<dbReference type="PANTHER" id="PTHR30600">
    <property type="entry name" value="CYTOCHROME C PEROXIDASE-RELATED"/>
    <property type="match status" value="1"/>
</dbReference>
<protein>
    <submittedName>
        <fullName evidence="9">Di-heme cytochrome-c peroxidase</fullName>
    </submittedName>
</protein>
<dbReference type="GO" id="GO:0030313">
    <property type="term" value="C:cell envelope"/>
    <property type="evidence" value="ECO:0007669"/>
    <property type="project" value="UniProtKB-SubCell"/>
</dbReference>
<dbReference type="InterPro" id="IPR009056">
    <property type="entry name" value="Cyt_c-like_dom"/>
</dbReference>
<evidence type="ECO:0000256" key="7">
    <source>
        <dbReference type="PROSITE-ProRule" id="PRU00433"/>
    </source>
</evidence>
<evidence type="ECO:0000256" key="4">
    <source>
        <dbReference type="ARBA" id="ARBA00022729"/>
    </source>
</evidence>
<organism evidence="9 10">
    <name type="scientific">Myxococcus stipitatus (strain DSM 14675 / JCM 12634 / Mx s8)</name>
    <dbReference type="NCBI Taxonomy" id="1278073"/>
    <lineage>
        <taxon>Bacteria</taxon>
        <taxon>Pseudomonadati</taxon>
        <taxon>Myxococcota</taxon>
        <taxon>Myxococcia</taxon>
        <taxon>Myxococcales</taxon>
        <taxon>Cystobacterineae</taxon>
        <taxon>Myxococcaceae</taxon>
        <taxon>Myxococcus</taxon>
    </lineage>
</organism>
<evidence type="ECO:0000256" key="2">
    <source>
        <dbReference type="ARBA" id="ARBA00022617"/>
    </source>
</evidence>
<accession>L7U8F7</accession>
<feature type="domain" description="Cytochrome c" evidence="8">
    <location>
        <begin position="437"/>
        <end position="619"/>
    </location>
</feature>
<dbReference type="EMBL" id="CP004025">
    <property type="protein sequence ID" value="AGC43847.1"/>
    <property type="molecule type" value="Genomic_DNA"/>
</dbReference>
<dbReference type="STRING" id="1278073.MYSTI_02531"/>
<keyword evidence="6 7" id="KW-0408">Iron</keyword>
<evidence type="ECO:0000256" key="1">
    <source>
        <dbReference type="ARBA" id="ARBA00004196"/>
    </source>
</evidence>
<dbReference type="GO" id="GO:0020037">
    <property type="term" value="F:heme binding"/>
    <property type="evidence" value="ECO:0007669"/>
    <property type="project" value="InterPro"/>
</dbReference>
<reference evidence="9 10" key="1">
    <citation type="journal article" date="2013" name="Genome Announc.">
        <title>Complete genome sequence of Myxococcus stipitatus strain DSM 14675, a fruiting myxobacterium.</title>
        <authorList>
            <person name="Huntley S."/>
            <person name="Kneip S."/>
            <person name="Treuner-Lange A."/>
            <person name="Sogaard-Andersen L."/>
        </authorList>
    </citation>
    <scope>NUCLEOTIDE SEQUENCE [LARGE SCALE GENOMIC DNA]</scope>
    <source>
        <strain evidence="10">DSM 14675 / JCM 12634 / Mx s8</strain>
    </source>
</reference>
<dbReference type="PANTHER" id="PTHR30600:SF10">
    <property type="entry name" value="BLL6722 PROTEIN"/>
    <property type="match status" value="1"/>
</dbReference>
<dbReference type="InterPro" id="IPR051395">
    <property type="entry name" value="Cytochrome_c_Peroxidase/MauG"/>
</dbReference>
<dbReference type="eggNOG" id="COG1858">
    <property type="taxonomic scope" value="Bacteria"/>
</dbReference>
<keyword evidence="4" id="KW-0732">Signal</keyword>
<keyword evidence="2 7" id="KW-0349">Heme</keyword>
<evidence type="ECO:0000259" key="8">
    <source>
        <dbReference type="PROSITE" id="PS51007"/>
    </source>
</evidence>
<dbReference type="KEGG" id="msd:MYSTI_02531"/>
<dbReference type="InterPro" id="IPR004852">
    <property type="entry name" value="Di-haem_cyt_c_peroxidsae"/>
</dbReference>
<comment type="subcellular location">
    <subcellularLocation>
        <location evidence="1">Cell envelope</location>
    </subcellularLocation>
</comment>
<dbReference type="RefSeq" id="WP_015348108.1">
    <property type="nucleotide sequence ID" value="NC_020126.1"/>
</dbReference>
<dbReference type="PATRIC" id="fig|1278073.3.peg.2569"/>
<keyword evidence="5" id="KW-0560">Oxidoreductase</keyword>
<gene>
    <name evidence="9" type="ordered locus">MYSTI_02531</name>
</gene>
<name>L7U8F7_MYXSD</name>
<dbReference type="SUPFAM" id="SSF46626">
    <property type="entry name" value="Cytochrome c"/>
    <property type="match status" value="2"/>
</dbReference>
<keyword evidence="3 7" id="KW-0479">Metal-binding</keyword>
<evidence type="ECO:0000313" key="10">
    <source>
        <dbReference type="Proteomes" id="UP000011131"/>
    </source>
</evidence>
<dbReference type="PROSITE" id="PS51007">
    <property type="entry name" value="CYTC"/>
    <property type="match status" value="1"/>
</dbReference>
<dbReference type="HOGENOM" id="CLU_420256_0_0_7"/>
<dbReference type="GO" id="GO:0004130">
    <property type="term" value="F:cytochrome-c peroxidase activity"/>
    <property type="evidence" value="ECO:0007669"/>
    <property type="project" value="TreeGrafter"/>
</dbReference>
<evidence type="ECO:0000313" key="9">
    <source>
        <dbReference type="EMBL" id="AGC43847.1"/>
    </source>
</evidence>
<dbReference type="Proteomes" id="UP000011131">
    <property type="component" value="Chromosome"/>
</dbReference>
<dbReference type="Pfam" id="PF03150">
    <property type="entry name" value="CCP_MauG"/>
    <property type="match status" value="2"/>
</dbReference>
<proteinExistence type="predicted"/>
<dbReference type="PROSITE" id="PS51257">
    <property type="entry name" value="PROKAR_LIPOPROTEIN"/>
    <property type="match status" value="1"/>
</dbReference>
<dbReference type="Gene3D" id="1.10.760.10">
    <property type="entry name" value="Cytochrome c-like domain"/>
    <property type="match status" value="2"/>
</dbReference>
<evidence type="ECO:0000256" key="3">
    <source>
        <dbReference type="ARBA" id="ARBA00022723"/>
    </source>
</evidence>
<dbReference type="GO" id="GO:0046872">
    <property type="term" value="F:metal ion binding"/>
    <property type="evidence" value="ECO:0007669"/>
    <property type="project" value="UniProtKB-KW"/>
</dbReference>
<keyword evidence="10" id="KW-1185">Reference proteome</keyword>
<sequence length="692" mass="75221">MGMMRKRWAVLGTAALVVSCSDAEEKTRPKGTEELARHTQEMVISRVQNPPPASDLTNLPGDLRAIAVPRPSNLSDFVKNEQAVIALGKALFWDMQVGSDGKTACATCHFRAGADPRSKNQLSPGLNHVPSADLAFNTAGPNHQLEAEDFPLTRLLIPGVRGALDPATDSNDVVSSQGVPWLKAGLDPQGFSLGLVKTRRVEPRNTPTVINAVFNHRQFWDGRAENVFNGVNALGTRDPNAKVYRSDDPWEDPVEVRVELANASLASQAVAPIVSDLEMAAPGRTPLDVARALSRRTRRLARHLDPVRPLGHQLVDPTDSVLGGMSRWPEKGLYVASYNRMVKDAFHEVWWKSRRQIQVAPDGSRTFVWFADDDPATEEYTLLEYNFSLFFGIALQMYQSTLIADDTPWDRFRREHPDPTDPALNPWVNTSPNHISREALFGAHLFNDRTRGPTNIRCSNCHESAELTDASVRRVTAAVNGPVRNRDGNIIDKGFNNIGIRPTSDDLGAGGSDAFGPLSHAKRLFPGAIPTNFDGAVVSKGFGIEGAFKVPSLRNVALTAPYFHNGDAHTLREAVELYSRGGNVAPVAQRDGTPIEPLGVPVLAVDEVDALVAWLETLTDARVLYRRAPFDHPQLFVPNGHVGDSTWLGDATGDGFADDVMLEIPAVGAAGGAPLPGFLEGVFGPVTPPLLH</sequence>
<evidence type="ECO:0000256" key="6">
    <source>
        <dbReference type="ARBA" id="ARBA00023004"/>
    </source>
</evidence>